<sequence length="159" mass="18113">MHTTILLGALIAFDAIMLILVLFLLSKYTKVKRSYDFFMRGKDAESMEDMIFDLEESLRQLRAEDQINKEAIRVLNKNQRASYQKVGIVRYNAFKDMGGKMSFALALLDYTNSGFILNTVHSREGCYLYIKTVDCGQTEVLLGAEEKDALERALGYTEA</sequence>
<proteinExistence type="predicted"/>
<comment type="caution">
    <text evidence="2">The sequence shown here is derived from an EMBL/GenBank/DDBJ whole genome shotgun (WGS) entry which is preliminary data.</text>
</comment>
<dbReference type="RefSeq" id="WP_009532950.1">
    <property type="nucleotide sequence ID" value="NZ_CAUOLT010000019.1"/>
</dbReference>
<evidence type="ECO:0000256" key="1">
    <source>
        <dbReference type="SAM" id="Phobius"/>
    </source>
</evidence>
<keyword evidence="1" id="KW-0472">Membrane</keyword>
<reference evidence="2 3" key="1">
    <citation type="submission" date="2011-10" db="EMBL/GenBank/DDBJ databases">
        <title>The Genome Sequence of Lachnospiraceae bacterium ACC2.</title>
        <authorList>
            <consortium name="The Broad Institute Genome Sequencing Platform"/>
            <person name="Earl A."/>
            <person name="Ward D."/>
            <person name="Feldgarden M."/>
            <person name="Gevers D."/>
            <person name="Sizova M."/>
            <person name="Hazen A."/>
            <person name="Epstein S."/>
            <person name="Young S.K."/>
            <person name="Zeng Q."/>
            <person name="Gargeya S."/>
            <person name="Fitzgerald M."/>
            <person name="Haas B."/>
            <person name="Abouelleil A."/>
            <person name="Alvarado L."/>
            <person name="Arachchi H.M."/>
            <person name="Berlin A."/>
            <person name="Brown A."/>
            <person name="Chapman S.B."/>
            <person name="Chen Z."/>
            <person name="Dunbar C."/>
            <person name="Freedman E."/>
            <person name="Gearin G."/>
            <person name="Goldberg J."/>
            <person name="Griggs A."/>
            <person name="Gujja S."/>
            <person name="Heiman D."/>
            <person name="Howarth C."/>
            <person name="Larson L."/>
            <person name="Lui A."/>
            <person name="MacDonald P.J.P."/>
            <person name="Montmayeur A."/>
            <person name="Murphy C."/>
            <person name="Neiman D."/>
            <person name="Pearson M."/>
            <person name="Priest M."/>
            <person name="Roberts A."/>
            <person name="Saif S."/>
            <person name="Shea T."/>
            <person name="Shenoy N."/>
            <person name="Sisk P."/>
            <person name="Stolte C."/>
            <person name="Sykes S."/>
            <person name="Wortman J."/>
            <person name="Nusbaum C."/>
            <person name="Birren B."/>
        </authorList>
    </citation>
    <scope>NUCLEOTIDE SEQUENCE [LARGE SCALE GENOMIC DNA]</scope>
    <source>
        <strain evidence="2 3">ACC2</strain>
    </source>
</reference>
<dbReference type="Pfam" id="PF14584">
    <property type="entry name" value="DUF4446"/>
    <property type="match status" value="1"/>
</dbReference>
<keyword evidence="1" id="KW-1133">Transmembrane helix</keyword>
<evidence type="ECO:0000313" key="2">
    <source>
        <dbReference type="EMBL" id="EHO17518.1"/>
    </source>
</evidence>
<evidence type="ECO:0000313" key="3">
    <source>
        <dbReference type="Proteomes" id="UP000018466"/>
    </source>
</evidence>
<dbReference type="AlphaFoldDB" id="A0A930GRS7"/>
<dbReference type="EMBL" id="AGEL01000006">
    <property type="protein sequence ID" value="EHO17518.1"/>
    <property type="molecule type" value="Genomic_DNA"/>
</dbReference>
<organism evidence="2 3">
    <name type="scientific">Stomatobaculum longum</name>
    <dbReference type="NCBI Taxonomy" id="796942"/>
    <lineage>
        <taxon>Bacteria</taxon>
        <taxon>Bacillati</taxon>
        <taxon>Bacillota</taxon>
        <taxon>Clostridia</taxon>
        <taxon>Lachnospirales</taxon>
        <taxon>Lachnospiraceae</taxon>
        <taxon>Stomatobaculum</taxon>
    </lineage>
</organism>
<keyword evidence="3" id="KW-1185">Reference proteome</keyword>
<accession>A0A930GRS7</accession>
<keyword evidence="1" id="KW-0812">Transmembrane</keyword>
<protein>
    <recommendedName>
        <fullName evidence="4">DUF4446 family protein</fullName>
    </recommendedName>
</protein>
<name>A0A930GRS7_9FIRM</name>
<dbReference type="GeneID" id="86940872"/>
<dbReference type="Proteomes" id="UP000018466">
    <property type="component" value="Unassembled WGS sequence"/>
</dbReference>
<feature type="transmembrane region" description="Helical" evidence="1">
    <location>
        <begin position="6"/>
        <end position="25"/>
    </location>
</feature>
<evidence type="ECO:0008006" key="4">
    <source>
        <dbReference type="Google" id="ProtNLM"/>
    </source>
</evidence>
<dbReference type="InterPro" id="IPR027981">
    <property type="entry name" value="DUF4446"/>
</dbReference>
<gene>
    <name evidence="2" type="ORF">HMPREF9623_01117</name>
</gene>
<dbReference type="OrthoDB" id="5244042at2"/>